<gene>
    <name evidence="1" type="ORF">O6P33_05865</name>
</gene>
<dbReference type="EMBL" id="CP114976">
    <property type="protein sequence ID" value="WBE26350.1"/>
    <property type="molecule type" value="Genomic_DNA"/>
</dbReference>
<reference evidence="1 2" key="1">
    <citation type="submission" date="2022-12" db="EMBL/GenBank/DDBJ databases">
        <title>Coexistence and Characterization of a Novel Tigecycline Resistance gene tet(X) variant and blaNDM-1 in a Pseudomonas caeni Isolate of Chicken Origin.</title>
        <authorList>
            <person name="Lu X."/>
            <person name="Zhang L."/>
            <person name="Li R."/>
            <person name="Wang Z."/>
        </authorList>
    </citation>
    <scope>NUCLEOTIDE SEQUENCE [LARGE SCALE GENOMIC DNA]</scope>
    <source>
        <strain evidence="1 2">CE14</strain>
    </source>
</reference>
<organism evidence="1 2">
    <name type="scientific">Denitrificimonas caeni</name>
    <dbReference type="NCBI Taxonomy" id="521720"/>
    <lineage>
        <taxon>Bacteria</taxon>
        <taxon>Pseudomonadati</taxon>
        <taxon>Pseudomonadota</taxon>
        <taxon>Gammaproteobacteria</taxon>
        <taxon>Pseudomonadales</taxon>
        <taxon>Pseudomonadaceae</taxon>
        <taxon>Denitrificimonas</taxon>
    </lineage>
</organism>
<proteinExistence type="predicted"/>
<keyword evidence="2" id="KW-1185">Reference proteome</keyword>
<accession>A0AAF0AKB8</accession>
<dbReference type="AlphaFoldDB" id="A0AAF0AKB8"/>
<dbReference type="RefSeq" id="WP_269819272.1">
    <property type="nucleotide sequence ID" value="NZ_CP114976.1"/>
</dbReference>
<dbReference type="KEGG" id="dce:O6P33_05865"/>
<evidence type="ECO:0000313" key="1">
    <source>
        <dbReference type="EMBL" id="WBE26350.1"/>
    </source>
</evidence>
<evidence type="ECO:0000313" key="2">
    <source>
        <dbReference type="Proteomes" id="UP001212189"/>
    </source>
</evidence>
<protein>
    <submittedName>
        <fullName evidence="1">Uncharacterized protein</fullName>
    </submittedName>
</protein>
<name>A0AAF0AKB8_9GAMM</name>
<sequence length="215" mass="24164">MTNNEHLEAGLVIKNFIKSTAYSISHLDKNHTLHASPRYVVIEFLIDAPKDYLSSQAHTEPPLITLLFDRASCQRELAENCYQVRCVEPLDTFDFMHWAENAISVLTQALTVPGVNATDIADLQTILQSEPSQRFLFKTFASSDTTYQLDHLISQRPRAVFGIFTDGAGLSLQQYDAVDTLIFEQLHQEARLHIATCVLPEQEQARVAVLYGVGK</sequence>
<dbReference type="Proteomes" id="UP001212189">
    <property type="component" value="Chromosome"/>
</dbReference>